<feature type="region of interest" description="Disordered" evidence="6">
    <location>
        <begin position="1"/>
        <end position="128"/>
    </location>
</feature>
<dbReference type="PANTHER" id="PTHR16076">
    <property type="entry name" value="CYTOSKELETON ASSOCIATED PROTEIN 2-RELATED"/>
    <property type="match status" value="1"/>
</dbReference>
<gene>
    <name evidence="8" type="ORF">AGOR_G00026200</name>
</gene>
<evidence type="ECO:0000256" key="1">
    <source>
        <dbReference type="ARBA" id="ARBA00004245"/>
    </source>
</evidence>
<evidence type="ECO:0000313" key="8">
    <source>
        <dbReference type="EMBL" id="KAI1903341.1"/>
    </source>
</evidence>
<evidence type="ECO:0000256" key="5">
    <source>
        <dbReference type="ARBA" id="ARBA00023212"/>
    </source>
</evidence>
<dbReference type="GO" id="GO:0007026">
    <property type="term" value="P:negative regulation of microtubule depolymerization"/>
    <property type="evidence" value="ECO:0007669"/>
    <property type="project" value="TreeGrafter"/>
</dbReference>
<keyword evidence="9" id="KW-1185">Reference proteome</keyword>
<accession>A0A8T3E1U2</accession>
<keyword evidence="5" id="KW-0206">Cytoskeleton</keyword>
<feature type="region of interest" description="Disordered" evidence="6">
    <location>
        <begin position="176"/>
        <end position="258"/>
    </location>
</feature>
<evidence type="ECO:0000256" key="3">
    <source>
        <dbReference type="ARBA" id="ARBA00022490"/>
    </source>
</evidence>
<feature type="compositionally biased region" description="Low complexity" evidence="6">
    <location>
        <begin position="213"/>
        <end position="227"/>
    </location>
</feature>
<feature type="compositionally biased region" description="Basic and acidic residues" evidence="6">
    <location>
        <begin position="93"/>
        <end position="114"/>
    </location>
</feature>
<dbReference type="OrthoDB" id="9945093at2759"/>
<keyword evidence="3" id="KW-0963">Cytoplasm</keyword>
<comment type="caution">
    <text evidence="8">The sequence shown here is derived from an EMBL/GenBank/DDBJ whole genome shotgun (WGS) entry which is preliminary data.</text>
</comment>
<keyword evidence="4" id="KW-0597">Phosphoprotein</keyword>
<feature type="compositionally biased region" description="Low complexity" evidence="6">
    <location>
        <begin position="242"/>
        <end position="255"/>
    </location>
</feature>
<evidence type="ECO:0000256" key="6">
    <source>
        <dbReference type="SAM" id="MobiDB-lite"/>
    </source>
</evidence>
<organism evidence="8 9">
    <name type="scientific">Albula goreensis</name>
    <dbReference type="NCBI Taxonomy" id="1534307"/>
    <lineage>
        <taxon>Eukaryota</taxon>
        <taxon>Metazoa</taxon>
        <taxon>Chordata</taxon>
        <taxon>Craniata</taxon>
        <taxon>Vertebrata</taxon>
        <taxon>Euteleostomi</taxon>
        <taxon>Actinopterygii</taxon>
        <taxon>Neopterygii</taxon>
        <taxon>Teleostei</taxon>
        <taxon>Albuliformes</taxon>
        <taxon>Albulidae</taxon>
        <taxon>Albula</taxon>
    </lineage>
</organism>
<dbReference type="Pfam" id="PF15297">
    <property type="entry name" value="CKAP2_C"/>
    <property type="match status" value="2"/>
</dbReference>
<evidence type="ECO:0000259" key="7">
    <source>
        <dbReference type="Pfam" id="PF15297"/>
    </source>
</evidence>
<dbReference type="Proteomes" id="UP000829720">
    <property type="component" value="Unassembled WGS sequence"/>
</dbReference>
<feature type="domain" description="Cytoskeleton-associated protein 2 C-terminal" evidence="7">
    <location>
        <begin position="324"/>
        <end position="370"/>
    </location>
</feature>
<protein>
    <recommendedName>
        <fullName evidence="7">Cytoskeleton-associated protein 2 C-terminal domain-containing protein</fullName>
    </recommendedName>
</protein>
<reference evidence="8" key="1">
    <citation type="submission" date="2021-01" db="EMBL/GenBank/DDBJ databases">
        <authorList>
            <person name="Zahm M."/>
            <person name="Roques C."/>
            <person name="Cabau C."/>
            <person name="Klopp C."/>
            <person name="Donnadieu C."/>
            <person name="Jouanno E."/>
            <person name="Lampietro C."/>
            <person name="Louis A."/>
            <person name="Herpin A."/>
            <person name="Echchiki A."/>
            <person name="Berthelot C."/>
            <person name="Parey E."/>
            <person name="Roest-Crollius H."/>
            <person name="Braasch I."/>
            <person name="Postlethwait J."/>
            <person name="Bobe J."/>
            <person name="Montfort J."/>
            <person name="Bouchez O."/>
            <person name="Begum T."/>
            <person name="Mejri S."/>
            <person name="Adams A."/>
            <person name="Chen W.-J."/>
            <person name="Guiguen Y."/>
        </authorList>
    </citation>
    <scope>NUCLEOTIDE SEQUENCE</scope>
    <source>
        <tissue evidence="8">Blood</tissue>
    </source>
</reference>
<feature type="compositionally biased region" description="Polar residues" evidence="6">
    <location>
        <begin position="57"/>
        <end position="66"/>
    </location>
</feature>
<dbReference type="GO" id="GO:0015630">
    <property type="term" value="C:microtubule cytoskeleton"/>
    <property type="evidence" value="ECO:0007669"/>
    <property type="project" value="TreeGrafter"/>
</dbReference>
<dbReference type="InterPro" id="IPR026165">
    <property type="entry name" value="CKAP2_fam"/>
</dbReference>
<proteinExistence type="inferred from homology"/>
<name>A0A8T3E1U2_9TELE</name>
<dbReference type="InterPro" id="IPR029197">
    <property type="entry name" value="CKAP2_C"/>
</dbReference>
<sequence length="684" mass="74599">MSTEVTCSTTEKRDNHLESYPARKKIAPFGVKSKTMDHVSQTNVGSKRPQKNKENTKPVNGQSVSVTYKAVSRKATVGSSPLRSKNIKISENVNKEGDAPKKTKTQAEQEEKKAQPAGRGNGIRKRQTLTQTFLSQHAIQQKRLLADAAKPPATIQPKPILGTYKGKVIQSKVNSFRKPAGNDVDPEGVGASTKPAVPKQESKKRPAMTATRAKPAPEVPKPAALKPSATLPHRPKSVSHRAPAPTAKPVPTTAALGATSSRARLYSAPSRLATSRVAVPTRVVSGMESKAQPPSSKTMVTLKKKELQQTIKSKTLVVAASERKAPKPPATSTLSQYRISVETAEERKAKLAEWLASKGKTLKRPPVTSALLPTVSRTGSKSFLKPKPETVSEPKYMPEMEPVAQQDSDAEPKLAEELKCGAEPDTKPGSDPEVVAEIANLSSSDIMNTTLDLLENSEMDLPVDPEVRMEDVVVNLCCAMEAMQVPSTCQNDPQAQGDNEGSIFEKEDLMSVLEEISTSEVNLENEMDGINQVKEGREAEEEISELRVMKAEKECKDAMVGDDEDGAETPIQETEGASVVRYSVKTTPYLQSVKRRIQSEVAPGSGSRRKSGIKDLKFLTPVRRSLRIQRELTRLPGMLTDHDPCVSSLAELVKLDDDANAYIYRKNPALLEELPDQPENLEKF</sequence>
<evidence type="ECO:0000313" key="9">
    <source>
        <dbReference type="Proteomes" id="UP000829720"/>
    </source>
</evidence>
<evidence type="ECO:0000256" key="4">
    <source>
        <dbReference type="ARBA" id="ARBA00022553"/>
    </source>
</evidence>
<dbReference type="PANTHER" id="PTHR16076:SF8">
    <property type="entry name" value="CYTOSKELETON-ASSOCIATED PROTEIN 2"/>
    <property type="match status" value="1"/>
</dbReference>
<dbReference type="EMBL" id="JAERUA010000002">
    <property type="protein sequence ID" value="KAI1903341.1"/>
    <property type="molecule type" value="Genomic_DNA"/>
</dbReference>
<feature type="compositionally biased region" description="Polar residues" evidence="6">
    <location>
        <begin position="77"/>
        <end position="92"/>
    </location>
</feature>
<comment type="similarity">
    <text evidence="2">Belongs to the CKAP2 family.</text>
</comment>
<comment type="subcellular location">
    <subcellularLocation>
        <location evidence="1">Cytoplasm</location>
        <location evidence="1">Cytoskeleton</location>
    </subcellularLocation>
</comment>
<evidence type="ECO:0000256" key="2">
    <source>
        <dbReference type="ARBA" id="ARBA00009468"/>
    </source>
</evidence>
<dbReference type="AlphaFoldDB" id="A0A8T3E1U2"/>
<feature type="domain" description="Cytoskeleton-associated protein 2 C-terminal" evidence="7">
    <location>
        <begin position="517"/>
        <end position="670"/>
    </location>
</feature>